<dbReference type="PANTHER" id="PTHR43393:SF2">
    <property type="entry name" value="CYTOKININ RIBOSIDE 5'-MONOPHOSPHATE PHOSPHORIBOHYDROLASE"/>
    <property type="match status" value="1"/>
</dbReference>
<dbReference type="GO" id="GO:0005829">
    <property type="term" value="C:cytosol"/>
    <property type="evidence" value="ECO:0007669"/>
    <property type="project" value="TreeGrafter"/>
</dbReference>
<evidence type="ECO:0000256" key="1">
    <source>
        <dbReference type="ARBA" id="ARBA00000274"/>
    </source>
</evidence>
<comment type="similarity">
    <text evidence="2">Belongs to the LOG family.</text>
</comment>
<dbReference type="OrthoDB" id="9801098at2"/>
<reference evidence="4" key="1">
    <citation type="submission" date="2019-06" db="EMBL/GenBank/DDBJ databases">
        <title>The complete genome of Emcibacter congregatus ZYLT.</title>
        <authorList>
            <person name="Zhao Z."/>
        </authorList>
    </citation>
    <scope>NUCLEOTIDE SEQUENCE [LARGE SCALE GENOMIC DNA]</scope>
    <source>
        <strain evidence="4">MCCC 1A06723</strain>
    </source>
</reference>
<dbReference type="PANTHER" id="PTHR43393">
    <property type="entry name" value="CYTOKININ RIBOSIDE 5'-MONOPHOSPHATE PHOSPHORIBOHYDROLASE"/>
    <property type="match status" value="1"/>
</dbReference>
<dbReference type="GO" id="GO:0008714">
    <property type="term" value="F:AMP nucleosidase activity"/>
    <property type="evidence" value="ECO:0007669"/>
    <property type="project" value="UniProtKB-EC"/>
</dbReference>
<dbReference type="AlphaFoldDB" id="A0A501PR68"/>
<dbReference type="InterPro" id="IPR052341">
    <property type="entry name" value="LOG_family_nucleotidases"/>
</dbReference>
<dbReference type="Proteomes" id="UP000319148">
    <property type="component" value="Unassembled WGS sequence"/>
</dbReference>
<evidence type="ECO:0000313" key="3">
    <source>
        <dbReference type="EMBL" id="TPD63019.1"/>
    </source>
</evidence>
<evidence type="ECO:0000256" key="2">
    <source>
        <dbReference type="RuleBase" id="RU363015"/>
    </source>
</evidence>
<proteinExistence type="inferred from homology"/>
<keyword evidence="2" id="KW-0378">Hydrolase</keyword>
<gene>
    <name evidence="3" type="ORF">FIV46_02765</name>
</gene>
<dbReference type="InterPro" id="IPR005269">
    <property type="entry name" value="LOG"/>
</dbReference>
<dbReference type="EMBL" id="VFIY01000004">
    <property type="protein sequence ID" value="TPD63019.1"/>
    <property type="molecule type" value="Genomic_DNA"/>
</dbReference>
<dbReference type="RefSeq" id="WP_139938269.1">
    <property type="nucleotide sequence ID" value="NZ_JBHSYP010000022.1"/>
</dbReference>
<comment type="caution">
    <text evidence="3">The sequence shown here is derived from an EMBL/GenBank/DDBJ whole genome shotgun (WGS) entry which is preliminary data.</text>
</comment>
<keyword evidence="4" id="KW-1185">Reference proteome</keyword>
<dbReference type="GO" id="GO:0009691">
    <property type="term" value="P:cytokinin biosynthetic process"/>
    <property type="evidence" value="ECO:0007669"/>
    <property type="project" value="UniProtKB-UniRule"/>
</dbReference>
<dbReference type="EC" id="3.2.2.n1" evidence="2"/>
<dbReference type="InterPro" id="IPR031100">
    <property type="entry name" value="LOG_fam"/>
</dbReference>
<evidence type="ECO:0000313" key="4">
    <source>
        <dbReference type="Proteomes" id="UP000319148"/>
    </source>
</evidence>
<keyword evidence="2" id="KW-0203">Cytokinin biosynthesis</keyword>
<dbReference type="SUPFAM" id="SSF102405">
    <property type="entry name" value="MCP/YpsA-like"/>
    <property type="match status" value="1"/>
</dbReference>
<comment type="catalytic activity">
    <reaction evidence="1">
        <text>AMP + H2O = D-ribose 5-phosphate + adenine</text>
        <dbReference type="Rhea" id="RHEA:20129"/>
        <dbReference type="ChEBI" id="CHEBI:15377"/>
        <dbReference type="ChEBI" id="CHEBI:16708"/>
        <dbReference type="ChEBI" id="CHEBI:78346"/>
        <dbReference type="ChEBI" id="CHEBI:456215"/>
        <dbReference type="EC" id="3.2.2.4"/>
    </reaction>
</comment>
<protein>
    <recommendedName>
        <fullName evidence="2">Cytokinin riboside 5'-monophosphate phosphoribohydrolase</fullName>
        <ecNumber evidence="2">3.2.2.n1</ecNumber>
    </recommendedName>
</protein>
<sequence>MFSKRLGWYRDIRRLFKVSAEMWRGFNLMRKMGPCVTIFGSARFGEDHIYYQKSREIAGKLAREGFSIMTGGGPGVMEAANRGAYENGALSAGCNIQLPHEQVPNPYLHISTTFKHFYVRKLMLVRYSQGFVLMPGGFGTLDEMFETLTLMQTDKITDFPVVAFGSEYWGHLIPFLEKTMIRFGTIDPIDLDLIRVTDDVDEVVAIMKGEASEEHFEG</sequence>
<name>A0A501PR68_9PROT</name>
<organism evidence="3 4">
    <name type="scientific">Emcibacter nanhaiensis</name>
    <dbReference type="NCBI Taxonomy" id="1505037"/>
    <lineage>
        <taxon>Bacteria</taxon>
        <taxon>Pseudomonadati</taxon>
        <taxon>Pseudomonadota</taxon>
        <taxon>Alphaproteobacteria</taxon>
        <taxon>Emcibacterales</taxon>
        <taxon>Emcibacteraceae</taxon>
        <taxon>Emcibacter</taxon>
    </lineage>
</organism>
<dbReference type="Gene3D" id="3.40.50.450">
    <property type="match status" value="1"/>
</dbReference>
<accession>A0A501PR68</accession>
<dbReference type="NCBIfam" id="TIGR00730">
    <property type="entry name" value="Rossman fold protein, TIGR00730 family"/>
    <property type="match status" value="1"/>
</dbReference>
<dbReference type="Pfam" id="PF03641">
    <property type="entry name" value="Lysine_decarbox"/>
    <property type="match status" value="1"/>
</dbReference>